<dbReference type="GO" id="GO:0004190">
    <property type="term" value="F:aspartic-type endopeptidase activity"/>
    <property type="evidence" value="ECO:0007669"/>
    <property type="project" value="UniProtKB-KW"/>
</dbReference>
<name>A0A151TNK9_CAJCA</name>
<dbReference type="Proteomes" id="UP000075243">
    <property type="component" value="Chromosome 4"/>
</dbReference>
<dbReference type="EMBL" id="CM003606">
    <property type="protein sequence ID" value="KYP68633.1"/>
    <property type="molecule type" value="Genomic_DNA"/>
</dbReference>
<accession>A0A151TNK9</accession>
<dbReference type="PANTHER" id="PTHR37610:SF55">
    <property type="entry name" value="RETROTRANSPOSON COPIA-LIKE N-TERMINAL DOMAIN-CONTAINING PROTEIN"/>
    <property type="match status" value="1"/>
</dbReference>
<dbReference type="Gramene" id="C.cajan_21629.t">
    <property type="protein sequence ID" value="C.cajan_21629.t"/>
    <property type="gene ID" value="C.cajan_21629"/>
</dbReference>
<dbReference type="InterPro" id="IPR036397">
    <property type="entry name" value="RNaseH_sf"/>
</dbReference>
<dbReference type="InterPro" id="IPR054722">
    <property type="entry name" value="PolX-like_BBD"/>
</dbReference>
<organism evidence="4 5">
    <name type="scientific">Cajanus cajan</name>
    <name type="common">Pigeon pea</name>
    <name type="synonym">Cajanus indicus</name>
    <dbReference type="NCBI Taxonomy" id="3821"/>
    <lineage>
        <taxon>Eukaryota</taxon>
        <taxon>Viridiplantae</taxon>
        <taxon>Streptophyta</taxon>
        <taxon>Embryophyta</taxon>
        <taxon>Tracheophyta</taxon>
        <taxon>Spermatophyta</taxon>
        <taxon>Magnoliopsida</taxon>
        <taxon>eudicotyledons</taxon>
        <taxon>Gunneridae</taxon>
        <taxon>Pentapetalae</taxon>
        <taxon>rosids</taxon>
        <taxon>fabids</taxon>
        <taxon>Fabales</taxon>
        <taxon>Fabaceae</taxon>
        <taxon>Papilionoideae</taxon>
        <taxon>50 kb inversion clade</taxon>
        <taxon>NPAAA clade</taxon>
        <taxon>indigoferoid/millettioid clade</taxon>
        <taxon>Phaseoleae</taxon>
        <taxon>Cajanus</taxon>
    </lineage>
</organism>
<evidence type="ECO:0000313" key="5">
    <source>
        <dbReference type="Proteomes" id="UP000075243"/>
    </source>
</evidence>
<dbReference type="GO" id="GO:0003676">
    <property type="term" value="F:nucleic acid binding"/>
    <property type="evidence" value="ECO:0007669"/>
    <property type="project" value="InterPro"/>
</dbReference>
<protein>
    <submittedName>
        <fullName evidence="4">Retrovirus-related Pol polyprotein from transposon TNT 1-94</fullName>
    </submittedName>
</protein>
<dbReference type="PROSITE" id="PS50994">
    <property type="entry name" value="INTEGRASE"/>
    <property type="match status" value="1"/>
</dbReference>
<feature type="region of interest" description="Disordered" evidence="2">
    <location>
        <begin position="674"/>
        <end position="744"/>
    </location>
</feature>
<sequence>MVRNSNNNSSGSWSGVVTILDPSQDPTSHYYVHPSEVPSSVSVTPQLTAKNYHSWARMMRRALIAKNKYRFVDGTLPIPAVNDPHYFAWERCNNLVHSWIMNSISSSIGESVVFMENAIDVWLDLKERFSQGDLIRVSELQQEIHNLNLDVTEFFTELKRLWEELECYRTILDCTCPVRCNCQAQFQFLNGLNDHFNVVKSQILLMDPLPSLNKVFSMIIQHERQGNPSLGEEIKVFAGTTDNRKSFGIGKGNNSWGRGSGKVCSYCGKSGHTVDVCYKKHGYPLNFGSKNNSTVQNIIQEETEENEDQSRKEDSSNSQQVITQEQYRNLLALIQQSNLQASSSHTSNQVSTDPPTQFHSSSGATDHICCSLTLFDTFHEIKPVSVTLPNGHQTLAKFSGTVMFSPALTLKNVLFLPEFNFNLVSVSKLCRNSNCLASFSFKNCQLQDMKSTRMIGLAKQVGGLYLLKAKTQEKMAEVQVSNITTESIPESSLWHFRLGHLSHERLETMSRENPIIFINKDAVCDICHLAKKKKLPYLMSKNRASEICELLHFNIWGPYQINSIHGHKYFLTALDDCNRFLWVILMKSKSEVSTHLQNLVHMLERQFEKKIKIIRTDNGPEFTLTEFYAKEGILHQTSCVECPEQNGRVERKHQHIFNVARSLLLPYKSQNSPKWAYTEPHTKPNRSPQPSPHTYNHISLPIDLDPSPPHQPFLYSPANPTTNISPNKPAAQTNYEPRKSSRIRHPPSHLADYVCETPTCAANQSSSGTPHSLSKFTSLSHLSPSHYSFTFSLLSETEPRTYEEAFKFPCWIDAMQVEIRALEDNKTWVLTDLPAGVIPIGNKWVFKIKRRDDGTIERYKARLVAKGYTQIEGLDYLDTFSPVAKITTVRTLLAVSSIKGWFLHQLDVNNAFLHGELEEDVYMLVPQGVKQSYSNQVCKLTKSLHGLNQASRRWYERLTTLLLSCGFSQAHSDSSLFVKKTSLTFTALLVYVDDIILAGDSLAEFNHIKGILNDSFKIKDLGQLKYFLGLQVSHSQLGISVCQYKYCLDLLKDSGLLGSKPVRTPLDPLVQLHQDGGKLYDDVPSYRRLIGRLLYLTTTRPDITFATQ</sequence>
<keyword evidence="1" id="KW-0064">Aspartyl protease</keyword>
<keyword evidence="5" id="KW-1185">Reference proteome</keyword>
<keyword evidence="1" id="KW-0645">Protease</keyword>
<dbReference type="GO" id="GO:0015074">
    <property type="term" value="P:DNA integration"/>
    <property type="evidence" value="ECO:0007669"/>
    <property type="project" value="InterPro"/>
</dbReference>
<dbReference type="InterPro" id="IPR043502">
    <property type="entry name" value="DNA/RNA_pol_sf"/>
</dbReference>
<proteinExistence type="predicted"/>
<dbReference type="Pfam" id="PF00665">
    <property type="entry name" value="rve"/>
    <property type="match status" value="1"/>
</dbReference>
<evidence type="ECO:0000256" key="1">
    <source>
        <dbReference type="ARBA" id="ARBA00022750"/>
    </source>
</evidence>
<dbReference type="Pfam" id="PF22936">
    <property type="entry name" value="Pol_BBD"/>
    <property type="match status" value="1"/>
</dbReference>
<reference evidence="4 5" key="1">
    <citation type="journal article" date="2012" name="Nat. Biotechnol.">
        <title>Draft genome sequence of pigeonpea (Cajanus cajan), an orphan legume crop of resource-poor farmers.</title>
        <authorList>
            <person name="Varshney R.K."/>
            <person name="Chen W."/>
            <person name="Li Y."/>
            <person name="Bharti A.K."/>
            <person name="Saxena R.K."/>
            <person name="Schlueter J.A."/>
            <person name="Donoghue M.T."/>
            <person name="Azam S."/>
            <person name="Fan G."/>
            <person name="Whaley A.M."/>
            <person name="Farmer A.D."/>
            <person name="Sheridan J."/>
            <person name="Iwata A."/>
            <person name="Tuteja R."/>
            <person name="Penmetsa R.V."/>
            <person name="Wu W."/>
            <person name="Upadhyaya H.D."/>
            <person name="Yang S.P."/>
            <person name="Shah T."/>
            <person name="Saxena K.B."/>
            <person name="Michael T."/>
            <person name="McCombie W.R."/>
            <person name="Yang B."/>
            <person name="Zhang G."/>
            <person name="Yang H."/>
            <person name="Wang J."/>
            <person name="Spillane C."/>
            <person name="Cook D.R."/>
            <person name="May G.D."/>
            <person name="Xu X."/>
            <person name="Jackson S.A."/>
        </authorList>
    </citation>
    <scope>NUCLEOTIDE SEQUENCE [LARGE SCALE GENOMIC DNA]</scope>
    <source>
        <strain evidence="5">cv. Asha</strain>
    </source>
</reference>
<dbReference type="InterPro" id="IPR025724">
    <property type="entry name" value="GAG-pre-integrase_dom"/>
</dbReference>
<dbReference type="Pfam" id="PF13976">
    <property type="entry name" value="gag_pre-integrs"/>
    <property type="match status" value="1"/>
</dbReference>
<feature type="domain" description="Integrase catalytic" evidence="3">
    <location>
        <begin position="532"/>
        <end position="717"/>
    </location>
</feature>
<evidence type="ECO:0000256" key="2">
    <source>
        <dbReference type="SAM" id="MobiDB-lite"/>
    </source>
</evidence>
<dbReference type="AlphaFoldDB" id="A0A151TNK9"/>
<dbReference type="Pfam" id="PF14244">
    <property type="entry name" value="Retrotran_gag_3"/>
    <property type="match status" value="1"/>
</dbReference>
<gene>
    <name evidence="4" type="ORF">KK1_022268</name>
</gene>
<evidence type="ECO:0000313" key="4">
    <source>
        <dbReference type="EMBL" id="KYP68633.1"/>
    </source>
</evidence>
<dbReference type="PANTHER" id="PTHR37610">
    <property type="entry name" value="CCHC-TYPE DOMAIN-CONTAINING PROTEIN"/>
    <property type="match status" value="1"/>
</dbReference>
<keyword evidence="1" id="KW-0378">Hydrolase</keyword>
<dbReference type="InterPro" id="IPR012337">
    <property type="entry name" value="RNaseH-like_sf"/>
</dbReference>
<feature type="compositionally biased region" description="Polar residues" evidence="2">
    <location>
        <begin position="685"/>
        <end position="697"/>
    </location>
</feature>
<dbReference type="InterPro" id="IPR029472">
    <property type="entry name" value="Copia-like_N"/>
</dbReference>
<dbReference type="InterPro" id="IPR001584">
    <property type="entry name" value="Integrase_cat-core"/>
</dbReference>
<feature type="compositionally biased region" description="Polar residues" evidence="2">
    <location>
        <begin position="718"/>
        <end position="735"/>
    </location>
</feature>
<feature type="region of interest" description="Disordered" evidence="2">
    <location>
        <begin position="302"/>
        <end position="321"/>
    </location>
</feature>
<dbReference type="Gene3D" id="3.30.420.10">
    <property type="entry name" value="Ribonuclease H-like superfamily/Ribonuclease H"/>
    <property type="match status" value="1"/>
</dbReference>
<dbReference type="InterPro" id="IPR013103">
    <property type="entry name" value="RVT_2"/>
</dbReference>
<evidence type="ECO:0000259" key="3">
    <source>
        <dbReference type="PROSITE" id="PS50994"/>
    </source>
</evidence>
<dbReference type="Pfam" id="PF07727">
    <property type="entry name" value="RVT_2"/>
    <property type="match status" value="1"/>
</dbReference>
<dbReference type="SUPFAM" id="SSF53098">
    <property type="entry name" value="Ribonuclease H-like"/>
    <property type="match status" value="1"/>
</dbReference>
<dbReference type="SUPFAM" id="SSF56672">
    <property type="entry name" value="DNA/RNA polymerases"/>
    <property type="match status" value="1"/>
</dbReference>